<keyword evidence="2" id="KW-1185">Reference proteome</keyword>
<dbReference type="EMBL" id="JAUSTN010000005">
    <property type="protein sequence ID" value="MDQ0275070.1"/>
    <property type="molecule type" value="Genomic_DNA"/>
</dbReference>
<dbReference type="Proteomes" id="UP001236559">
    <property type="component" value="Unassembled WGS sequence"/>
</dbReference>
<gene>
    <name evidence="1" type="ORF">J2S72_001094</name>
</gene>
<organism evidence="1 2">
    <name type="scientific">Peptoniphilus koenoeneniae</name>
    <dbReference type="NCBI Taxonomy" id="507751"/>
    <lineage>
        <taxon>Bacteria</taxon>
        <taxon>Bacillati</taxon>
        <taxon>Bacillota</taxon>
        <taxon>Tissierellia</taxon>
        <taxon>Tissierellales</taxon>
        <taxon>Peptoniphilaceae</taxon>
        <taxon>Peptoniphilus</taxon>
    </lineage>
</organism>
<name>A0ABU0AVL9_9FIRM</name>
<dbReference type="PANTHER" id="PTHR34387:SF2">
    <property type="entry name" value="SLR1258 PROTEIN"/>
    <property type="match status" value="1"/>
</dbReference>
<proteinExistence type="predicted"/>
<dbReference type="Pfam" id="PF04402">
    <property type="entry name" value="SIMPL"/>
    <property type="match status" value="1"/>
</dbReference>
<dbReference type="RefSeq" id="WP_023055998.1">
    <property type="nucleotide sequence ID" value="NZ_JAUSTN010000005.1"/>
</dbReference>
<accession>A0ABU0AVL9</accession>
<comment type="caution">
    <text evidence="1">The sequence shown here is derived from an EMBL/GenBank/DDBJ whole genome shotgun (WGS) entry which is preliminary data.</text>
</comment>
<dbReference type="Gene3D" id="3.30.110.170">
    <property type="entry name" value="Protein of unknown function (DUF541), domain 1"/>
    <property type="match status" value="1"/>
</dbReference>
<evidence type="ECO:0000313" key="1">
    <source>
        <dbReference type="EMBL" id="MDQ0275070.1"/>
    </source>
</evidence>
<dbReference type="PANTHER" id="PTHR34387">
    <property type="entry name" value="SLR1258 PROTEIN"/>
    <property type="match status" value="1"/>
</dbReference>
<sequence>MERTIRVKGIGKLSVKPDTIRINMEATYLSPNYEGALTQSASDMQDLRNTVESAGLDSKNLKTTSFSIDSEYEGYHDKENNYRRRFLGYKYTHFLYIQFPSDNKKLSKVLTALAKSHVNVEFSIKYTVKDTEAAKNQLLAKAVEDSKRKAEILVEASGLFLGNLISIDYSWGEIKMFSEPMNKSLMSKNLIYEASYNFEIEPDDIDMEDTVTLIWEIK</sequence>
<dbReference type="InterPro" id="IPR007497">
    <property type="entry name" value="SIMPL/DUF541"/>
</dbReference>
<evidence type="ECO:0000313" key="2">
    <source>
        <dbReference type="Proteomes" id="UP001236559"/>
    </source>
</evidence>
<dbReference type="InterPro" id="IPR052022">
    <property type="entry name" value="26kDa_periplasmic_antigen"/>
</dbReference>
<reference evidence="1 2" key="1">
    <citation type="submission" date="2023-07" db="EMBL/GenBank/DDBJ databases">
        <title>Genomic Encyclopedia of Type Strains, Phase IV (KMG-IV): sequencing the most valuable type-strain genomes for metagenomic binning, comparative biology and taxonomic classification.</title>
        <authorList>
            <person name="Goeker M."/>
        </authorList>
    </citation>
    <scope>NUCLEOTIDE SEQUENCE [LARGE SCALE GENOMIC DNA]</scope>
    <source>
        <strain evidence="1 2">DSM 22616</strain>
    </source>
</reference>
<dbReference type="Gene3D" id="3.30.70.2970">
    <property type="entry name" value="Protein of unknown function (DUF541), domain 2"/>
    <property type="match status" value="1"/>
</dbReference>
<protein>
    <submittedName>
        <fullName evidence="1">Uncharacterized protein YggE</fullName>
    </submittedName>
</protein>